<dbReference type="EMBL" id="UGDC01000003">
    <property type="protein sequence ID" value="STJ80268.1"/>
    <property type="molecule type" value="Genomic_DNA"/>
</dbReference>
<accession>A0A376Y8K9</accession>
<name>A0A376Y8K9_ECOLX</name>
<dbReference type="Proteomes" id="UP000254785">
    <property type="component" value="Unassembled WGS sequence"/>
</dbReference>
<reference evidence="1 2" key="1">
    <citation type="submission" date="2018-06" db="EMBL/GenBank/DDBJ databases">
        <authorList>
            <consortium name="Pathogen Informatics"/>
            <person name="Doyle S."/>
        </authorList>
    </citation>
    <scope>NUCLEOTIDE SEQUENCE [LARGE SCALE GENOMIC DNA]</scope>
    <source>
        <strain evidence="1 2">NCTC9117</strain>
    </source>
</reference>
<organism evidence="1 2">
    <name type="scientific">Escherichia coli</name>
    <dbReference type="NCBI Taxonomy" id="562"/>
    <lineage>
        <taxon>Bacteria</taxon>
        <taxon>Pseudomonadati</taxon>
        <taxon>Pseudomonadota</taxon>
        <taxon>Gammaproteobacteria</taxon>
        <taxon>Enterobacterales</taxon>
        <taxon>Enterobacteriaceae</taxon>
        <taxon>Escherichia</taxon>
    </lineage>
</organism>
<proteinExistence type="predicted"/>
<gene>
    <name evidence="1" type="ORF">NCTC9117_02883</name>
</gene>
<dbReference type="AlphaFoldDB" id="A0A376Y8K9"/>
<sequence>MVAVKENQDQPFLHLEREVRKAVKERALEKIKTVRF</sequence>
<evidence type="ECO:0000313" key="2">
    <source>
        <dbReference type="Proteomes" id="UP000254785"/>
    </source>
</evidence>
<evidence type="ECO:0000313" key="1">
    <source>
        <dbReference type="EMBL" id="STJ80268.1"/>
    </source>
</evidence>
<protein>
    <submittedName>
        <fullName evidence="1">Putative sugar-bisphosphate aldolase</fullName>
    </submittedName>
</protein>